<dbReference type="Pfam" id="PF00370">
    <property type="entry name" value="FGGY_N"/>
    <property type="match status" value="1"/>
</dbReference>
<evidence type="ECO:0000256" key="2">
    <source>
        <dbReference type="ARBA" id="ARBA00022777"/>
    </source>
</evidence>
<keyword evidence="2" id="KW-0418">Kinase</keyword>
<dbReference type="PANTHER" id="PTHR43095">
    <property type="entry name" value="SUGAR KINASE"/>
    <property type="match status" value="1"/>
</dbReference>
<dbReference type="AlphaFoldDB" id="X0UQA8"/>
<evidence type="ECO:0000259" key="3">
    <source>
        <dbReference type="Pfam" id="PF00370"/>
    </source>
</evidence>
<dbReference type="SUPFAM" id="SSF53067">
    <property type="entry name" value="Actin-like ATPase domain"/>
    <property type="match status" value="1"/>
</dbReference>
<dbReference type="InterPro" id="IPR043129">
    <property type="entry name" value="ATPase_NBD"/>
</dbReference>
<feature type="non-terminal residue" evidence="4">
    <location>
        <position position="259"/>
    </location>
</feature>
<organism evidence="4">
    <name type="scientific">marine sediment metagenome</name>
    <dbReference type="NCBI Taxonomy" id="412755"/>
    <lineage>
        <taxon>unclassified sequences</taxon>
        <taxon>metagenomes</taxon>
        <taxon>ecological metagenomes</taxon>
    </lineage>
</organism>
<accession>X0UQA8</accession>
<comment type="caution">
    <text evidence="4">The sequence shown here is derived from an EMBL/GenBank/DDBJ whole genome shotgun (WGS) entry which is preliminary data.</text>
</comment>
<dbReference type="EMBL" id="BARS01020498">
    <property type="protein sequence ID" value="GAG07994.1"/>
    <property type="molecule type" value="Genomic_DNA"/>
</dbReference>
<evidence type="ECO:0000256" key="1">
    <source>
        <dbReference type="ARBA" id="ARBA00022679"/>
    </source>
</evidence>
<dbReference type="InterPro" id="IPR018484">
    <property type="entry name" value="FGGY_N"/>
</dbReference>
<gene>
    <name evidence="4" type="ORF">S01H1_33046</name>
</gene>
<dbReference type="InterPro" id="IPR050406">
    <property type="entry name" value="FGGY_Carb_Kinase"/>
</dbReference>
<reference evidence="4" key="1">
    <citation type="journal article" date="2014" name="Front. Microbiol.">
        <title>High frequency of phylogenetically diverse reductive dehalogenase-homologous genes in deep subseafloor sedimentary metagenomes.</title>
        <authorList>
            <person name="Kawai M."/>
            <person name="Futagami T."/>
            <person name="Toyoda A."/>
            <person name="Takaki Y."/>
            <person name="Nishi S."/>
            <person name="Hori S."/>
            <person name="Arai W."/>
            <person name="Tsubouchi T."/>
            <person name="Morono Y."/>
            <person name="Uchiyama I."/>
            <person name="Ito T."/>
            <person name="Fujiyama A."/>
            <person name="Inagaki F."/>
            <person name="Takami H."/>
        </authorList>
    </citation>
    <scope>NUCLEOTIDE SEQUENCE</scope>
    <source>
        <strain evidence="4">Expedition CK06-06</strain>
    </source>
</reference>
<feature type="domain" description="Carbohydrate kinase FGGY N-terminal" evidence="3">
    <location>
        <begin position="15"/>
        <end position="259"/>
    </location>
</feature>
<keyword evidence="1" id="KW-0808">Transferase</keyword>
<dbReference type="GO" id="GO:0005975">
    <property type="term" value="P:carbohydrate metabolic process"/>
    <property type="evidence" value="ECO:0007669"/>
    <property type="project" value="InterPro"/>
</dbReference>
<dbReference type="Gene3D" id="3.30.420.40">
    <property type="match status" value="1"/>
</dbReference>
<dbReference type="GO" id="GO:0016301">
    <property type="term" value="F:kinase activity"/>
    <property type="evidence" value="ECO:0007669"/>
    <property type="project" value="UniProtKB-KW"/>
</dbReference>
<name>X0UQA8_9ZZZZ</name>
<sequence length="259" mass="28450">MTQTESKKTAKSSTILGVDIGTTSMKMGVFRNVDNTLSLLRQFTQEYEVNIYNDGLFGDIEQDKWKRAFAAGCKEIGDLIGDVDVISLSGTTPGLTAMDKDGEALYPAILMLDQRSRKQAKFIIETIGIEHLLKTTANMPVAGGCSLASILWLKDNFPEIFAKTYKFGHSNTYIAHWLTGRFAIDPSSASLTALYNTVLNDFTWNEDIALTFGITLKQLPQIIPAYESLGRIRSSLAQKLGFRKEPPVLIGGNDAVLAA</sequence>
<proteinExistence type="predicted"/>
<evidence type="ECO:0000313" key="4">
    <source>
        <dbReference type="EMBL" id="GAG07994.1"/>
    </source>
</evidence>
<protein>
    <recommendedName>
        <fullName evidence="3">Carbohydrate kinase FGGY N-terminal domain-containing protein</fullName>
    </recommendedName>
</protein>